<dbReference type="HOGENOM" id="CLU_110355_2_2_1"/>
<dbReference type="eggNOG" id="ENOG502S4AZ">
    <property type="taxonomic scope" value="Eukaryota"/>
</dbReference>
<dbReference type="Proteomes" id="UP000000267">
    <property type="component" value="Unassembled WGS sequence"/>
</dbReference>
<dbReference type="InterPro" id="IPR011008">
    <property type="entry name" value="Dimeric_a/b-barrel"/>
</dbReference>
<dbReference type="OrthoDB" id="5519740at2759"/>
<dbReference type="AlphaFoldDB" id="A7TNS1"/>
<evidence type="ECO:0000313" key="3">
    <source>
        <dbReference type="Proteomes" id="UP000000267"/>
    </source>
</evidence>
<dbReference type="InterPro" id="IPR005545">
    <property type="entry name" value="YCII"/>
</dbReference>
<dbReference type="PhylomeDB" id="A7TNS1"/>
<gene>
    <name evidence="2" type="ORF">Kpol_1016p3</name>
</gene>
<dbReference type="RefSeq" id="XP_001643922.1">
    <property type="nucleotide sequence ID" value="XM_001643872.1"/>
</dbReference>
<protein>
    <recommendedName>
        <fullName evidence="1">YCII-related domain-containing protein</fullName>
    </recommendedName>
</protein>
<name>A7TNS1_VANPO</name>
<dbReference type="OMA" id="FAKEGIW"/>
<reference evidence="2 3" key="1">
    <citation type="journal article" date="2007" name="Proc. Natl. Acad. Sci. U.S.A.">
        <title>Independent sorting-out of thousands of duplicated gene pairs in two yeast species descended from a whole-genome duplication.</title>
        <authorList>
            <person name="Scannell D.R."/>
            <person name="Frank A.C."/>
            <person name="Conant G.C."/>
            <person name="Byrne K.P."/>
            <person name="Woolfit M."/>
            <person name="Wolfe K.H."/>
        </authorList>
    </citation>
    <scope>NUCLEOTIDE SEQUENCE [LARGE SCALE GENOMIC DNA]</scope>
    <source>
        <strain evidence="3">ATCC 22028 / DSM 70294 / BCRC 21397 / CBS 2163 / NBRC 10782 / NRRL Y-8283 / UCD 57-17</strain>
    </source>
</reference>
<sequence>MVEWCVIINDKKGSDRSELRPQHLAGIPPLVEQGKLKCAGAIYNDDGSFAGSHLQIVADTKEQALEVVKGDVFATGGIWDLDSIIIYKFGCAVRQPK</sequence>
<evidence type="ECO:0000313" key="2">
    <source>
        <dbReference type="EMBL" id="EDO16064.1"/>
    </source>
</evidence>
<dbReference type="Gene3D" id="3.30.70.1060">
    <property type="entry name" value="Dimeric alpha+beta barrel"/>
    <property type="match status" value="1"/>
</dbReference>
<proteinExistence type="predicted"/>
<dbReference type="PANTHER" id="PTHR33606">
    <property type="entry name" value="PROTEIN YCII"/>
    <property type="match status" value="1"/>
</dbReference>
<accession>A7TNS1</accession>
<organism evidence="3">
    <name type="scientific">Vanderwaltozyma polyspora (strain ATCC 22028 / DSM 70294 / BCRC 21397 / CBS 2163 / NBRC 10782 / NRRL Y-8283 / UCD 57-17)</name>
    <name type="common">Kluyveromyces polysporus</name>
    <dbReference type="NCBI Taxonomy" id="436907"/>
    <lineage>
        <taxon>Eukaryota</taxon>
        <taxon>Fungi</taxon>
        <taxon>Dikarya</taxon>
        <taxon>Ascomycota</taxon>
        <taxon>Saccharomycotina</taxon>
        <taxon>Saccharomycetes</taxon>
        <taxon>Saccharomycetales</taxon>
        <taxon>Saccharomycetaceae</taxon>
        <taxon>Vanderwaltozyma</taxon>
    </lineage>
</organism>
<dbReference type="KEGG" id="vpo:Kpol_1016p3"/>
<dbReference type="EMBL" id="DS480434">
    <property type="protein sequence ID" value="EDO16064.1"/>
    <property type="molecule type" value="Genomic_DNA"/>
</dbReference>
<dbReference type="InParanoid" id="A7TNS1"/>
<dbReference type="PANTHER" id="PTHR33606:SF3">
    <property type="entry name" value="PROTEIN YCII"/>
    <property type="match status" value="1"/>
</dbReference>
<keyword evidence="3" id="KW-1185">Reference proteome</keyword>
<dbReference type="SUPFAM" id="SSF54909">
    <property type="entry name" value="Dimeric alpha+beta barrel"/>
    <property type="match status" value="1"/>
</dbReference>
<dbReference type="GeneID" id="5544216"/>
<evidence type="ECO:0000259" key="1">
    <source>
        <dbReference type="Pfam" id="PF03795"/>
    </source>
</evidence>
<feature type="domain" description="YCII-related" evidence="1">
    <location>
        <begin position="3"/>
        <end position="80"/>
    </location>
</feature>
<dbReference type="Pfam" id="PF03795">
    <property type="entry name" value="YCII"/>
    <property type="match status" value="1"/>
</dbReference>
<dbReference type="InterPro" id="IPR051807">
    <property type="entry name" value="Sec-metab_biosynth-assoc"/>
</dbReference>